<keyword evidence="3" id="KW-1185">Reference proteome</keyword>
<dbReference type="PROSITE" id="PS50943">
    <property type="entry name" value="HTH_CROC1"/>
    <property type="match status" value="1"/>
</dbReference>
<organism evidence="2 3">
    <name type="scientific">Catenulispora acidiphila (strain DSM 44928 / JCM 14897 / NBRC 102108 / NRRL B-24433 / ID139908)</name>
    <dbReference type="NCBI Taxonomy" id="479433"/>
    <lineage>
        <taxon>Bacteria</taxon>
        <taxon>Bacillati</taxon>
        <taxon>Actinomycetota</taxon>
        <taxon>Actinomycetes</taxon>
        <taxon>Catenulisporales</taxon>
        <taxon>Catenulisporaceae</taxon>
        <taxon>Catenulispora</taxon>
    </lineage>
</organism>
<accession>C7Q0G0</accession>
<dbReference type="SMART" id="SM00530">
    <property type="entry name" value="HTH_XRE"/>
    <property type="match status" value="1"/>
</dbReference>
<dbReference type="Pfam" id="PF13560">
    <property type="entry name" value="HTH_31"/>
    <property type="match status" value="1"/>
</dbReference>
<evidence type="ECO:0000259" key="1">
    <source>
        <dbReference type="PROSITE" id="PS50943"/>
    </source>
</evidence>
<dbReference type="InterPro" id="IPR041413">
    <property type="entry name" value="MLTR_LBD"/>
</dbReference>
<dbReference type="GO" id="GO:0003677">
    <property type="term" value="F:DNA binding"/>
    <property type="evidence" value="ECO:0007669"/>
    <property type="project" value="InterPro"/>
</dbReference>
<dbReference type="Gene3D" id="3.30.450.180">
    <property type="match status" value="1"/>
</dbReference>
<evidence type="ECO:0000313" key="3">
    <source>
        <dbReference type="Proteomes" id="UP000000851"/>
    </source>
</evidence>
<dbReference type="PANTHER" id="PTHR35010:SF4">
    <property type="entry name" value="BLL5781 PROTEIN"/>
    <property type="match status" value="1"/>
</dbReference>
<dbReference type="EMBL" id="CP001700">
    <property type="protein sequence ID" value="ACU77493.1"/>
    <property type="molecule type" value="Genomic_DNA"/>
</dbReference>
<dbReference type="eggNOG" id="COG1709">
    <property type="taxonomic scope" value="Bacteria"/>
</dbReference>
<dbReference type="InterPro" id="IPR010982">
    <property type="entry name" value="Lambda_DNA-bd_dom_sf"/>
</dbReference>
<dbReference type="STRING" id="479433.Caci_8678"/>
<dbReference type="SUPFAM" id="SSF47413">
    <property type="entry name" value="lambda repressor-like DNA-binding domains"/>
    <property type="match status" value="1"/>
</dbReference>
<dbReference type="Gene3D" id="1.10.260.40">
    <property type="entry name" value="lambda repressor-like DNA-binding domains"/>
    <property type="match status" value="1"/>
</dbReference>
<dbReference type="OrthoDB" id="2959414at2"/>
<dbReference type="HOGENOM" id="CLU_083309_0_0_11"/>
<feature type="domain" description="HTH cro/C1-type" evidence="1">
    <location>
        <begin position="27"/>
        <end position="81"/>
    </location>
</feature>
<dbReference type="AlphaFoldDB" id="C7Q0G0"/>
<dbReference type="RefSeq" id="WP_015797217.1">
    <property type="nucleotide sequence ID" value="NC_013131.1"/>
</dbReference>
<dbReference type="InterPro" id="IPR001387">
    <property type="entry name" value="Cro/C1-type_HTH"/>
</dbReference>
<dbReference type="Pfam" id="PF17765">
    <property type="entry name" value="MLTR_LBD"/>
    <property type="match status" value="1"/>
</dbReference>
<dbReference type="CDD" id="cd00093">
    <property type="entry name" value="HTH_XRE"/>
    <property type="match status" value="1"/>
</dbReference>
<gene>
    <name evidence="2" type="ordered locus">Caci_8678</name>
</gene>
<proteinExistence type="predicted"/>
<sequence length="288" mass="31605">MPKTSRVSTAISEISSKPPSPAFGAELRRWRTLRRVSQLELANRAGTTQRHLSFMEQGRSHPGRAIVLRLAESLRLTLRERNALLFTAGYTPAYEETSYEAPAFAPVREAMERVIEGHLPYPALLLRRPGRVVAGNRAFSVFLEGCSPELLTPPIDLLRVMLHPDGVAPRVANLAQWGRHVIDNLRLLAAQSPDRGLDALVEELAGYVPEAPADQTYLGFAVPMRLRVPEGELRLMTALTSFATAVDVTVAESVLESFLPADAESAEILAARDRLAAERGEARLLTGL</sequence>
<dbReference type="Proteomes" id="UP000000851">
    <property type="component" value="Chromosome"/>
</dbReference>
<evidence type="ECO:0000313" key="2">
    <source>
        <dbReference type="EMBL" id="ACU77493.1"/>
    </source>
</evidence>
<protein>
    <submittedName>
        <fullName evidence="2">Transcriptional regulator, XRE family</fullName>
    </submittedName>
</protein>
<reference evidence="2 3" key="1">
    <citation type="journal article" date="2009" name="Stand. Genomic Sci.">
        <title>Complete genome sequence of Catenulispora acidiphila type strain (ID 139908).</title>
        <authorList>
            <person name="Copeland A."/>
            <person name="Lapidus A."/>
            <person name="Glavina Del Rio T."/>
            <person name="Nolan M."/>
            <person name="Lucas S."/>
            <person name="Chen F."/>
            <person name="Tice H."/>
            <person name="Cheng J.F."/>
            <person name="Bruce D."/>
            <person name="Goodwin L."/>
            <person name="Pitluck S."/>
            <person name="Mikhailova N."/>
            <person name="Pati A."/>
            <person name="Ivanova N."/>
            <person name="Mavromatis K."/>
            <person name="Chen A."/>
            <person name="Palaniappan K."/>
            <person name="Chain P."/>
            <person name="Land M."/>
            <person name="Hauser L."/>
            <person name="Chang Y.J."/>
            <person name="Jeffries C.D."/>
            <person name="Chertkov O."/>
            <person name="Brettin T."/>
            <person name="Detter J.C."/>
            <person name="Han C."/>
            <person name="Ali Z."/>
            <person name="Tindall B.J."/>
            <person name="Goker M."/>
            <person name="Bristow J."/>
            <person name="Eisen J.A."/>
            <person name="Markowitz V."/>
            <person name="Hugenholtz P."/>
            <person name="Kyrpides N.C."/>
            <person name="Klenk H.P."/>
        </authorList>
    </citation>
    <scope>NUCLEOTIDE SEQUENCE [LARGE SCALE GENOMIC DNA]</scope>
    <source>
        <strain evidence="3">DSM 44928 / JCM 14897 / NBRC 102108 / NRRL B-24433 / ID139908</strain>
    </source>
</reference>
<dbReference type="KEGG" id="cai:Caci_8678"/>
<name>C7Q0G0_CATAD</name>
<dbReference type="InParanoid" id="C7Q0G0"/>
<dbReference type="PANTHER" id="PTHR35010">
    <property type="entry name" value="BLL4672 PROTEIN-RELATED"/>
    <property type="match status" value="1"/>
</dbReference>